<dbReference type="OrthoDB" id="10623949at2759"/>
<evidence type="ECO:0000313" key="2">
    <source>
        <dbReference type="EMBL" id="CAD9713861.1"/>
    </source>
</evidence>
<feature type="transmembrane region" description="Helical" evidence="1">
    <location>
        <begin position="70"/>
        <end position="88"/>
    </location>
</feature>
<reference evidence="2" key="2">
    <citation type="submission" date="2021-01" db="EMBL/GenBank/DDBJ databases">
        <authorList>
            <person name="Corre E."/>
            <person name="Pelletier E."/>
            <person name="Niang G."/>
            <person name="Scheremetjew M."/>
            <person name="Finn R."/>
            <person name="Kale V."/>
            <person name="Holt S."/>
            <person name="Cochrane G."/>
            <person name="Meng A."/>
            <person name="Brown T."/>
            <person name="Cohen L."/>
        </authorList>
    </citation>
    <scope>NUCLEOTIDE SEQUENCE</scope>
    <source>
        <strain evidence="2">CCMP1205</strain>
    </source>
</reference>
<protein>
    <recommendedName>
        <fullName evidence="5">Transmembrane protein 218</fullName>
    </recommendedName>
</protein>
<dbReference type="AlphaFoldDB" id="A0A5B8MBM1"/>
<dbReference type="EMBL" id="HBHL01004263">
    <property type="protein sequence ID" value="CAD9713861.1"/>
    <property type="molecule type" value="Transcribed_RNA"/>
</dbReference>
<keyword evidence="4" id="KW-1185">Reference proteome</keyword>
<feature type="transmembrane region" description="Helical" evidence="1">
    <location>
        <begin position="108"/>
        <end position="135"/>
    </location>
</feature>
<organism evidence="3 4">
    <name type="scientific">Chloropicon primus</name>
    <dbReference type="NCBI Taxonomy" id="1764295"/>
    <lineage>
        <taxon>Eukaryota</taxon>
        <taxon>Viridiplantae</taxon>
        <taxon>Chlorophyta</taxon>
        <taxon>Chloropicophyceae</taxon>
        <taxon>Chloropicales</taxon>
        <taxon>Chloropicaceae</taxon>
        <taxon>Chloropicon</taxon>
    </lineage>
</organism>
<feature type="transmembrane region" description="Helical" evidence="1">
    <location>
        <begin position="39"/>
        <end position="63"/>
    </location>
</feature>
<sequence length="153" mass="16883">MWSQQAVDAARSLASRSQGLGAPRRLLLQTTSESESTRIFGIGIGAFAVLLLCLFSCLICWFGSNTRSPGVISVSTTFVLGILLLILFTTPRGDDSEEVDFEGYDNNFIPRITVMVLVSFGAFCGLVCLMIHLVIPKRQARALNYQRDVLQKY</sequence>
<dbReference type="EMBL" id="CP031034">
    <property type="protein sequence ID" value="QDZ17649.1"/>
    <property type="molecule type" value="Genomic_DNA"/>
</dbReference>
<keyword evidence="1" id="KW-0472">Membrane</keyword>
<accession>A0A5B8MBM1</accession>
<dbReference type="Proteomes" id="UP000316726">
    <property type="component" value="Chromosome 1"/>
</dbReference>
<evidence type="ECO:0000256" key="1">
    <source>
        <dbReference type="SAM" id="Phobius"/>
    </source>
</evidence>
<name>A0A5B8MBM1_9CHLO</name>
<evidence type="ECO:0000313" key="4">
    <source>
        <dbReference type="Proteomes" id="UP000316726"/>
    </source>
</evidence>
<gene>
    <name evidence="3" type="ORF">A3770_01p01670</name>
    <name evidence="2" type="ORF">CPRI1469_LOCUS2713</name>
</gene>
<keyword evidence="1" id="KW-0812">Transmembrane</keyword>
<evidence type="ECO:0008006" key="5">
    <source>
        <dbReference type="Google" id="ProtNLM"/>
    </source>
</evidence>
<proteinExistence type="predicted"/>
<evidence type="ECO:0000313" key="3">
    <source>
        <dbReference type="EMBL" id="QDZ17649.1"/>
    </source>
</evidence>
<reference evidence="3 4" key="1">
    <citation type="submission" date="2018-07" db="EMBL/GenBank/DDBJ databases">
        <title>The complete nuclear genome of the prasinophyte Chloropicon primus (CCMP1205).</title>
        <authorList>
            <person name="Pombert J.-F."/>
            <person name="Otis C."/>
            <person name="Turmel M."/>
            <person name="Lemieux C."/>
        </authorList>
    </citation>
    <scope>NUCLEOTIDE SEQUENCE [LARGE SCALE GENOMIC DNA]</scope>
    <source>
        <strain evidence="3 4">CCMP1205</strain>
    </source>
</reference>
<keyword evidence="1" id="KW-1133">Transmembrane helix</keyword>